<dbReference type="EMBL" id="CP001349">
    <property type="protein sequence ID" value="ACL61724.1"/>
    <property type="molecule type" value="Genomic_DNA"/>
</dbReference>
<protein>
    <submittedName>
        <fullName evidence="1">Putative plasmid maintenance system antidote protein, XRE family</fullName>
    </submittedName>
</protein>
<dbReference type="CDD" id="cd00093">
    <property type="entry name" value="HTH_XRE"/>
    <property type="match status" value="1"/>
</dbReference>
<dbReference type="OrthoDB" id="7275436at2"/>
<reference evidence="1 2" key="1">
    <citation type="submission" date="2009-01" db="EMBL/GenBank/DDBJ databases">
        <title>Complete sequence of chromosome of Methylobacterium nodulans ORS 2060.</title>
        <authorList>
            <consortium name="US DOE Joint Genome Institute"/>
            <person name="Lucas S."/>
            <person name="Copeland A."/>
            <person name="Lapidus A."/>
            <person name="Glavina del Rio T."/>
            <person name="Dalin E."/>
            <person name="Tice H."/>
            <person name="Bruce D."/>
            <person name="Goodwin L."/>
            <person name="Pitluck S."/>
            <person name="Sims D."/>
            <person name="Brettin T."/>
            <person name="Detter J.C."/>
            <person name="Han C."/>
            <person name="Larimer F."/>
            <person name="Land M."/>
            <person name="Hauser L."/>
            <person name="Kyrpides N."/>
            <person name="Ivanova N."/>
            <person name="Marx C.J."/>
            <person name="Richardson P."/>
        </authorList>
    </citation>
    <scope>NUCLEOTIDE SEQUENCE [LARGE SCALE GENOMIC DNA]</scope>
    <source>
        <strain evidence="2">LMG 21967 / CNCM I-2342 / ORS 2060</strain>
    </source>
</reference>
<accession>B8IIS9</accession>
<evidence type="ECO:0000313" key="2">
    <source>
        <dbReference type="Proteomes" id="UP000008207"/>
    </source>
</evidence>
<dbReference type="SUPFAM" id="SSF47413">
    <property type="entry name" value="lambda repressor-like DNA-binding domains"/>
    <property type="match status" value="1"/>
</dbReference>
<dbReference type="STRING" id="460265.Mnod_6982"/>
<dbReference type="KEGG" id="mno:Mnod_6982"/>
<proteinExistence type="predicted"/>
<dbReference type="RefSeq" id="WP_015933287.1">
    <property type="nucleotide sequence ID" value="NC_011894.1"/>
</dbReference>
<dbReference type="eggNOG" id="COG3093">
    <property type="taxonomic scope" value="Bacteria"/>
</dbReference>
<keyword evidence="2" id="KW-1185">Reference proteome</keyword>
<dbReference type="AlphaFoldDB" id="B8IIS9"/>
<dbReference type="HOGENOM" id="CLU_2569882_0_0_5"/>
<organism evidence="1 2">
    <name type="scientific">Methylobacterium nodulans (strain LMG 21967 / CNCM I-2342 / ORS 2060)</name>
    <dbReference type="NCBI Taxonomy" id="460265"/>
    <lineage>
        <taxon>Bacteria</taxon>
        <taxon>Pseudomonadati</taxon>
        <taxon>Pseudomonadota</taxon>
        <taxon>Alphaproteobacteria</taxon>
        <taxon>Hyphomicrobiales</taxon>
        <taxon>Methylobacteriaceae</taxon>
        <taxon>Methylobacterium</taxon>
    </lineage>
</organism>
<dbReference type="Gene3D" id="1.10.260.40">
    <property type="entry name" value="lambda repressor-like DNA-binding domains"/>
    <property type="match status" value="1"/>
</dbReference>
<dbReference type="Proteomes" id="UP000008207">
    <property type="component" value="Chromosome"/>
</dbReference>
<dbReference type="InterPro" id="IPR010982">
    <property type="entry name" value="Lambda_DNA-bd_dom_sf"/>
</dbReference>
<name>B8IIS9_METNO</name>
<evidence type="ECO:0000313" key="1">
    <source>
        <dbReference type="EMBL" id="ACL61724.1"/>
    </source>
</evidence>
<dbReference type="GO" id="GO:0003677">
    <property type="term" value="F:DNA binding"/>
    <property type="evidence" value="ECO:0007669"/>
    <property type="project" value="InterPro"/>
</dbReference>
<gene>
    <name evidence="1" type="ordered locus">Mnod_6982</name>
</gene>
<sequence>MNALEQYFEETGDNVSKLAERMGRAATTISRPLRGERNVSLDIALDVERVTGGRVTADQFLAICLAAKRAAVAAVPRECAA</sequence>
<dbReference type="InterPro" id="IPR001387">
    <property type="entry name" value="Cro/C1-type_HTH"/>
</dbReference>